<dbReference type="EMBL" id="JBHULH010000003">
    <property type="protein sequence ID" value="MFD2567184.1"/>
    <property type="molecule type" value="Genomic_DNA"/>
</dbReference>
<dbReference type="Pfam" id="PF18939">
    <property type="entry name" value="DUF5686"/>
    <property type="match status" value="1"/>
</dbReference>
<proteinExistence type="predicted"/>
<dbReference type="InterPro" id="IPR008969">
    <property type="entry name" value="CarboxyPept-like_regulatory"/>
</dbReference>
<dbReference type="Pfam" id="PF13715">
    <property type="entry name" value="CarbopepD_reg_2"/>
    <property type="match status" value="1"/>
</dbReference>
<reference evidence="2" key="1">
    <citation type="journal article" date="2019" name="Int. J. Syst. Evol. Microbiol.">
        <title>The Global Catalogue of Microorganisms (GCM) 10K type strain sequencing project: providing services to taxonomists for standard genome sequencing and annotation.</title>
        <authorList>
            <consortium name="The Broad Institute Genomics Platform"/>
            <consortium name="The Broad Institute Genome Sequencing Center for Infectious Disease"/>
            <person name="Wu L."/>
            <person name="Ma J."/>
        </authorList>
    </citation>
    <scope>NUCLEOTIDE SEQUENCE [LARGE SCALE GENOMIC DNA]</scope>
    <source>
        <strain evidence="2">KCTC 52127</strain>
    </source>
</reference>
<evidence type="ECO:0000313" key="1">
    <source>
        <dbReference type="EMBL" id="MFD2567184.1"/>
    </source>
</evidence>
<keyword evidence="2" id="KW-1185">Reference proteome</keyword>
<name>A0ABW5LSK5_9FLAO</name>
<gene>
    <name evidence="1" type="ORF">ACFSRZ_07345</name>
</gene>
<dbReference type="InterPro" id="IPR043741">
    <property type="entry name" value="DUF5686"/>
</dbReference>
<dbReference type="SUPFAM" id="SSF49464">
    <property type="entry name" value="Carboxypeptidase regulatory domain-like"/>
    <property type="match status" value="1"/>
</dbReference>
<organism evidence="1 2">
    <name type="scientific">Pseudotenacibaculum haliotis</name>
    <dbReference type="NCBI Taxonomy" id="1862138"/>
    <lineage>
        <taxon>Bacteria</taxon>
        <taxon>Pseudomonadati</taxon>
        <taxon>Bacteroidota</taxon>
        <taxon>Flavobacteriia</taxon>
        <taxon>Flavobacteriales</taxon>
        <taxon>Flavobacteriaceae</taxon>
        <taxon>Pseudotenacibaculum</taxon>
    </lineage>
</organism>
<protein>
    <submittedName>
        <fullName evidence="1">DUF5686 and carboxypeptidase regulatory-like domain-containing protein</fullName>
    </submittedName>
</protein>
<comment type="caution">
    <text evidence="1">The sequence shown here is derived from an EMBL/GenBank/DDBJ whole genome shotgun (WGS) entry which is preliminary data.</text>
</comment>
<evidence type="ECO:0000313" key="2">
    <source>
        <dbReference type="Proteomes" id="UP001597508"/>
    </source>
</evidence>
<dbReference type="RefSeq" id="WP_379665893.1">
    <property type="nucleotide sequence ID" value="NZ_JBHULH010000003.1"/>
</dbReference>
<dbReference type="Proteomes" id="UP001597508">
    <property type="component" value="Unassembled WGS sequence"/>
</dbReference>
<sequence length="822" mass="93504">MKRIITLVIFTITIGSFAQIKGKVTDTDGKPLSFVSIYLDKTITGTTSNDNGDYELDIKRPGKYVVVFQFLGYKTIRKTANIQSFPYTLNASLEEEQVELDEVKISTSENPANAIIRSAIAAKDKNTDKLAEYTAKFYSRGLFRVKNAPEKILGQKLGDMGGGLDSTRSGIIYLSETISEIAFQKRPRNFKEKIIASKVSGSDNGISFNRAEDATINFYDNAVNVAENKLVSPISNGAFGYYRYKLVGTFYDKNGTLINKISVTPKRDGDRIFKGHIYIVEDEWAIYGVDLITSGKQIGIPMIGDLRFKQDYNYAESNKAWVLISQTIDFQFGFFGFNVDGRFSSAYSNYDFNPGFDDSTFTNVILSFEKDATEKDTAYWSTLRPVPLTVEEVKDYTLKDSIKAYRKSEKYLDSIDGVNNKFTITSPITGYSYRNSHEKWSFSYSGFLDDISYNTVQGWNLSTRLSYFKRQNDKGKWWNAGVNINYGLSDKEIRPIFYFNKKWNNFERQRVSVSGGIATPQFNGRNPISKINNTVYSLLREQNYLKIYEKTYGRIGYSQEVGNGIYMSSSIEYADRKPLFNTTNYVLFGRDDVAFQSNNPIDPTDFTAPFNQHRIWTFNLGASFVFGQKYLMYPNSKFGVGNPNYPTLSLAYRKTFGSDNSEYNSDLFLARLRQFVSLGNVGDFQYNVRSGIFLKQKDIPFMDYLHANGHQLNLAPSSYTNSFGLLDYYTLSTNDKYAEAHIQHNFKGFLLGKIPLINKLNFHLVAGAKGLFTGGRKPYSEYSVGIDNIGFGKWRFLRVDYVRSNFNGIKNDGFLFGITLFD</sequence>
<accession>A0ABW5LSK5</accession>
<dbReference type="Gene3D" id="2.60.40.1120">
    <property type="entry name" value="Carboxypeptidase-like, regulatory domain"/>
    <property type="match status" value="1"/>
</dbReference>